<evidence type="ECO:0000313" key="1">
    <source>
        <dbReference type="EMBL" id="CAH2275506.1"/>
    </source>
</evidence>
<dbReference type="Proteomes" id="UP001295444">
    <property type="component" value="Chromosome 03"/>
</dbReference>
<sequence length="156" mass="17667">MLPRIDHNTENLSKTRNQCKDPLEKRIVNPAKRPYRLPPLSSTSSQLNDHPLECSFRLATQETNSEFPNHFSEKREKNGLPALYNKQPYMGLPSIDGKDTELMSAGSSGYNLSGVAKQPLLLPDAMKSRSSTAITKKDDFQHEQHDLEQIFENVPM</sequence>
<name>A0AAD1RNW9_PELCU</name>
<dbReference type="AlphaFoldDB" id="A0AAD1RNW9"/>
<accession>A0AAD1RNW9</accession>
<protein>
    <submittedName>
        <fullName evidence="1">Uncharacterized protein</fullName>
    </submittedName>
</protein>
<gene>
    <name evidence="1" type="ORF">PECUL_23A008763</name>
</gene>
<reference evidence="1" key="1">
    <citation type="submission" date="2022-03" db="EMBL/GenBank/DDBJ databases">
        <authorList>
            <person name="Alioto T."/>
            <person name="Alioto T."/>
            <person name="Gomez Garrido J."/>
        </authorList>
    </citation>
    <scope>NUCLEOTIDE SEQUENCE</scope>
</reference>
<evidence type="ECO:0000313" key="2">
    <source>
        <dbReference type="Proteomes" id="UP001295444"/>
    </source>
</evidence>
<keyword evidence="2" id="KW-1185">Reference proteome</keyword>
<dbReference type="EMBL" id="OW240914">
    <property type="protein sequence ID" value="CAH2275506.1"/>
    <property type="molecule type" value="Genomic_DNA"/>
</dbReference>
<proteinExistence type="predicted"/>
<organism evidence="1 2">
    <name type="scientific">Pelobates cultripes</name>
    <name type="common">Western spadefoot toad</name>
    <dbReference type="NCBI Taxonomy" id="61616"/>
    <lineage>
        <taxon>Eukaryota</taxon>
        <taxon>Metazoa</taxon>
        <taxon>Chordata</taxon>
        <taxon>Craniata</taxon>
        <taxon>Vertebrata</taxon>
        <taxon>Euteleostomi</taxon>
        <taxon>Amphibia</taxon>
        <taxon>Batrachia</taxon>
        <taxon>Anura</taxon>
        <taxon>Pelobatoidea</taxon>
        <taxon>Pelobatidae</taxon>
        <taxon>Pelobates</taxon>
    </lineage>
</organism>